<evidence type="ECO:0000256" key="3">
    <source>
        <dbReference type="ARBA" id="ARBA00004071"/>
    </source>
</evidence>
<comment type="similarity">
    <text evidence="4">Belongs to the glycosyl hydrolase 29 family.</text>
</comment>
<dbReference type="InterPro" id="IPR000933">
    <property type="entry name" value="Glyco_hydro_29"/>
</dbReference>
<dbReference type="FunFam" id="3.20.20.80:FF:000027">
    <property type="entry name" value="Alpha-L-fucosidase"/>
    <property type="match status" value="1"/>
</dbReference>
<keyword evidence="8" id="KW-0325">Glycoprotein</keyword>
<dbReference type="InterPro" id="IPR013780">
    <property type="entry name" value="Glyco_hydro_b"/>
</dbReference>
<comment type="caution">
    <text evidence="15">The sequence shown here is derived from an EMBL/GenBank/DDBJ whole genome shotgun (WGS) entry which is preliminary data.</text>
</comment>
<dbReference type="SMART" id="SM00812">
    <property type="entry name" value="Alpha_L_fucos"/>
    <property type="match status" value="1"/>
</dbReference>
<evidence type="ECO:0000256" key="10">
    <source>
        <dbReference type="ARBA" id="ARBA00074133"/>
    </source>
</evidence>
<keyword evidence="16" id="KW-1185">Reference proteome</keyword>
<evidence type="ECO:0000313" key="16">
    <source>
        <dbReference type="Proteomes" id="UP000186922"/>
    </source>
</evidence>
<dbReference type="GO" id="GO:0016139">
    <property type="term" value="P:glycoside catabolic process"/>
    <property type="evidence" value="ECO:0007669"/>
    <property type="project" value="TreeGrafter"/>
</dbReference>
<name>A0A1D1VNJ2_RAMVA</name>
<dbReference type="GO" id="GO:0004560">
    <property type="term" value="F:alpha-L-fucosidase activity"/>
    <property type="evidence" value="ECO:0007669"/>
    <property type="project" value="UniProtKB-EC"/>
</dbReference>
<evidence type="ECO:0000256" key="1">
    <source>
        <dbReference type="ARBA" id="ARBA00000321"/>
    </source>
</evidence>
<dbReference type="PANTHER" id="PTHR10030:SF37">
    <property type="entry name" value="ALPHA-L-FUCOSIDASE-RELATED"/>
    <property type="match status" value="1"/>
</dbReference>
<evidence type="ECO:0000256" key="7">
    <source>
        <dbReference type="ARBA" id="ARBA00022801"/>
    </source>
</evidence>
<dbReference type="InterPro" id="IPR018526">
    <property type="entry name" value="Glyco_hydro_29_CS"/>
</dbReference>
<dbReference type="AlphaFoldDB" id="A0A1D1VNJ2"/>
<evidence type="ECO:0000256" key="8">
    <source>
        <dbReference type="ARBA" id="ARBA00023180"/>
    </source>
</evidence>
<dbReference type="EMBL" id="BDGG01000008">
    <property type="protein sequence ID" value="GAV02511.1"/>
    <property type="molecule type" value="Genomic_DNA"/>
</dbReference>
<evidence type="ECO:0000256" key="5">
    <source>
        <dbReference type="ARBA" id="ARBA00012662"/>
    </source>
</evidence>
<keyword evidence="6 12" id="KW-0732">Signal</keyword>
<dbReference type="InterPro" id="IPR057739">
    <property type="entry name" value="Glyco_hydro_29_N"/>
</dbReference>
<keyword evidence="9" id="KW-0326">Glycosidase</keyword>
<dbReference type="InterPro" id="IPR031919">
    <property type="entry name" value="Fucosidase_C"/>
</dbReference>
<evidence type="ECO:0000256" key="4">
    <source>
        <dbReference type="ARBA" id="ARBA00007951"/>
    </source>
</evidence>
<gene>
    <name evidence="15" type="primary">RvY_13067-1</name>
    <name evidence="15" type="synonym">RvY_13067.1</name>
    <name evidence="15" type="ORF">RvY_13067</name>
</gene>
<organism evidence="15 16">
    <name type="scientific">Ramazzottius varieornatus</name>
    <name type="common">Water bear</name>
    <name type="synonym">Tardigrade</name>
    <dbReference type="NCBI Taxonomy" id="947166"/>
    <lineage>
        <taxon>Eukaryota</taxon>
        <taxon>Metazoa</taxon>
        <taxon>Ecdysozoa</taxon>
        <taxon>Tardigrada</taxon>
        <taxon>Eutardigrada</taxon>
        <taxon>Parachela</taxon>
        <taxon>Hypsibioidea</taxon>
        <taxon>Ramazzottiidae</taxon>
        <taxon>Ramazzottius</taxon>
    </lineage>
</organism>
<dbReference type="InterPro" id="IPR017853">
    <property type="entry name" value="GH"/>
</dbReference>
<evidence type="ECO:0000259" key="14">
    <source>
        <dbReference type="Pfam" id="PF16757"/>
    </source>
</evidence>
<evidence type="ECO:0000259" key="13">
    <source>
        <dbReference type="Pfam" id="PF01120"/>
    </source>
</evidence>
<dbReference type="SUPFAM" id="SSF51445">
    <property type="entry name" value="(Trans)glycosidases"/>
    <property type="match status" value="1"/>
</dbReference>
<dbReference type="PANTHER" id="PTHR10030">
    <property type="entry name" value="ALPHA-L-FUCOSIDASE"/>
    <property type="match status" value="1"/>
</dbReference>
<protein>
    <recommendedName>
        <fullName evidence="10">Putative alpha-L-fucosidase</fullName>
        <ecNumber evidence="5">3.2.1.51</ecNumber>
    </recommendedName>
    <alternativeName>
        <fullName evidence="11">Alpha-L-fucoside fucohydrolase</fullName>
    </alternativeName>
</protein>
<feature type="domain" description="Alpha-L-fucosidase C-terminal" evidence="14">
    <location>
        <begin position="376"/>
        <end position="455"/>
    </location>
</feature>
<accession>A0A1D1VNJ2</accession>
<dbReference type="GO" id="GO:0005764">
    <property type="term" value="C:lysosome"/>
    <property type="evidence" value="ECO:0007669"/>
    <property type="project" value="TreeGrafter"/>
</dbReference>
<dbReference type="PROSITE" id="PS00385">
    <property type="entry name" value="ALPHA_L_FUCOSIDASE"/>
    <property type="match status" value="1"/>
</dbReference>
<comment type="catalytic activity">
    <reaction evidence="1">
        <text>a neolactoside IV(2)-alpha-Fuc-nLc4Cer(d18:1(4E)) + H2O = a neolactoside nLc4Cer(d18:1(4E)) + L-fucose</text>
        <dbReference type="Rhea" id="RHEA:48224"/>
        <dbReference type="ChEBI" id="CHEBI:2181"/>
        <dbReference type="ChEBI" id="CHEBI:15377"/>
        <dbReference type="ChEBI" id="CHEBI:17006"/>
        <dbReference type="ChEBI" id="CHEBI:28691"/>
    </reaction>
    <physiologicalReaction direction="left-to-right" evidence="1">
        <dbReference type="Rhea" id="RHEA:48225"/>
    </physiologicalReaction>
</comment>
<dbReference type="PRINTS" id="PR00741">
    <property type="entry name" value="GLHYDRLASE29"/>
</dbReference>
<reference evidence="15 16" key="1">
    <citation type="journal article" date="2016" name="Nat. Commun.">
        <title>Extremotolerant tardigrade genome and improved radiotolerance of human cultured cells by tardigrade-unique protein.</title>
        <authorList>
            <person name="Hashimoto T."/>
            <person name="Horikawa D.D."/>
            <person name="Saito Y."/>
            <person name="Kuwahara H."/>
            <person name="Kozuka-Hata H."/>
            <person name="Shin-I T."/>
            <person name="Minakuchi Y."/>
            <person name="Ohishi K."/>
            <person name="Motoyama A."/>
            <person name="Aizu T."/>
            <person name="Enomoto A."/>
            <person name="Kondo K."/>
            <person name="Tanaka S."/>
            <person name="Hara Y."/>
            <person name="Koshikawa S."/>
            <person name="Sagara H."/>
            <person name="Miura T."/>
            <person name="Yokobori S."/>
            <person name="Miyagawa K."/>
            <person name="Suzuki Y."/>
            <person name="Kubo T."/>
            <person name="Oyama M."/>
            <person name="Kohara Y."/>
            <person name="Fujiyama A."/>
            <person name="Arakawa K."/>
            <person name="Katayama T."/>
            <person name="Toyoda A."/>
            <person name="Kunieda T."/>
        </authorList>
    </citation>
    <scope>NUCLEOTIDE SEQUENCE [LARGE SCALE GENOMIC DNA]</scope>
    <source>
        <strain evidence="15 16">YOKOZUNA-1</strain>
    </source>
</reference>
<evidence type="ECO:0000256" key="12">
    <source>
        <dbReference type="SAM" id="SignalP"/>
    </source>
</evidence>
<evidence type="ECO:0000256" key="6">
    <source>
        <dbReference type="ARBA" id="ARBA00022729"/>
    </source>
</evidence>
<evidence type="ECO:0000256" key="2">
    <source>
        <dbReference type="ARBA" id="ARBA00000419"/>
    </source>
</evidence>
<evidence type="ECO:0000256" key="9">
    <source>
        <dbReference type="ARBA" id="ARBA00023295"/>
    </source>
</evidence>
<evidence type="ECO:0000313" key="15">
    <source>
        <dbReference type="EMBL" id="GAV02511.1"/>
    </source>
</evidence>
<sequence>MHMQLVVAVFAVYLTAAYSQWPDELSRKSQDSVKYEPTWESLDKRPNPEWYDDSKFGIFIHWGVFSVPALVSEWFWYTWKTGNKQAQDFMRTNYPPDFTYGDFAKDFHASFFDPVHWAKVFESSGAKYVVLTSKHHEGYTMWPSKYSFNWNSMDVGPNRDLVGEFATAIKNQTKLKFGLYHSMFEWFHPLYLEDKANGYRTRNFPDAKALPELYEIVRTYEPEVIWSDGEWEASSTYWNSTGFIAWLFNESPVKDTVVTNDRWGNETRCKHGSFLTCEDSFDPGQLLPKKWENCLTVDMYSWGYRRDMVVENLRTAAELIEALTRAVSCGGNLLLNIGPTSDGTIASIFQERLYQMGSWLDVNGEAIYATKPWIHQNDTVNPHVWYTQSKKTGLVYAIYLQPAKKNITLGAPKFSKLTTVKVLGGPGVLKWTLDEQGNTVVKLPPRDELDDTTVWSVVLVLDNLKNKPSEAPPRITMSMLPQVRSMWRDENPHKQTRKA</sequence>
<keyword evidence="7" id="KW-0378">Hydrolase</keyword>
<comment type="catalytic activity">
    <reaction evidence="2">
        <text>a neolactoside IV(2)-alpha-Fuc-nLc4Cer(d18:0) + H2O = a neolactoside nLc4Cer(d18:0) + L-fucose</text>
        <dbReference type="Rhea" id="RHEA:49308"/>
        <dbReference type="ChEBI" id="CHEBI:2181"/>
        <dbReference type="ChEBI" id="CHEBI:15377"/>
        <dbReference type="ChEBI" id="CHEBI:91119"/>
        <dbReference type="ChEBI" id="CHEBI:91121"/>
    </reaction>
    <physiologicalReaction direction="left-to-right" evidence="2">
        <dbReference type="Rhea" id="RHEA:49309"/>
    </physiologicalReaction>
</comment>
<dbReference type="Proteomes" id="UP000186922">
    <property type="component" value="Unassembled WGS sequence"/>
</dbReference>
<dbReference type="EC" id="3.2.1.51" evidence="5"/>
<dbReference type="GO" id="GO:0006004">
    <property type="term" value="P:fucose metabolic process"/>
    <property type="evidence" value="ECO:0007669"/>
    <property type="project" value="InterPro"/>
</dbReference>
<dbReference type="Gene3D" id="3.20.20.80">
    <property type="entry name" value="Glycosidases"/>
    <property type="match status" value="1"/>
</dbReference>
<feature type="signal peptide" evidence="12">
    <location>
        <begin position="1"/>
        <end position="19"/>
    </location>
</feature>
<feature type="chain" id="PRO_5008898638" description="Putative alpha-L-fucosidase" evidence="12">
    <location>
        <begin position="20"/>
        <end position="499"/>
    </location>
</feature>
<dbReference type="STRING" id="947166.A0A1D1VNJ2"/>
<proteinExistence type="inferred from homology"/>
<dbReference type="InterPro" id="IPR016286">
    <property type="entry name" value="FUC_metazoa-typ"/>
</dbReference>
<evidence type="ECO:0000256" key="11">
    <source>
        <dbReference type="ARBA" id="ARBA00081661"/>
    </source>
</evidence>
<dbReference type="Pfam" id="PF01120">
    <property type="entry name" value="Alpha_L_fucos"/>
    <property type="match status" value="1"/>
</dbReference>
<dbReference type="OrthoDB" id="6039950at2759"/>
<feature type="domain" description="Glycoside hydrolase family 29 N-terminal" evidence="13">
    <location>
        <begin position="28"/>
        <end position="365"/>
    </location>
</feature>
<dbReference type="Pfam" id="PF16757">
    <property type="entry name" value="Fucosidase_C"/>
    <property type="match status" value="1"/>
</dbReference>
<dbReference type="Gene3D" id="2.60.40.1180">
    <property type="entry name" value="Golgi alpha-mannosidase II"/>
    <property type="match status" value="1"/>
</dbReference>
<comment type="function">
    <text evidence="3">Alpha-L-fucosidase is responsible for hydrolyzing the alpha-1,6-linked fucose joined to the reducing-end N-acetylglucosamine of the carbohydrate moieties of glycoproteins.</text>
</comment>